<comment type="caution">
    <text evidence="2">The sequence shown here is derived from an EMBL/GenBank/DDBJ whole genome shotgun (WGS) entry which is preliminary data.</text>
</comment>
<dbReference type="SUPFAM" id="SSF53098">
    <property type="entry name" value="Ribonuclease H-like"/>
    <property type="match status" value="1"/>
</dbReference>
<dbReference type="RefSeq" id="WP_021776886.1">
    <property type="nucleotide sequence ID" value="NZ_AWXE01000003.1"/>
</dbReference>
<dbReference type="eggNOG" id="COG0847">
    <property type="taxonomic scope" value="Bacteria"/>
</dbReference>
<dbReference type="InterPro" id="IPR013520">
    <property type="entry name" value="Ribonucl_H"/>
</dbReference>
<gene>
    <name evidence="2" type="primary">ivdH</name>
    <name evidence="2" type="ORF">RS24_00854</name>
</gene>
<dbReference type="OrthoDB" id="9803913at2"/>
<feature type="domain" description="Exonuclease" evidence="1">
    <location>
        <begin position="2"/>
        <end position="166"/>
    </location>
</feature>
<dbReference type="PANTHER" id="PTHR30231:SF42">
    <property type="entry name" value="EXONUCLEASE"/>
    <property type="match status" value="1"/>
</dbReference>
<dbReference type="EC" id="1.3.8.4" evidence="2"/>
<dbReference type="GO" id="GO:0008408">
    <property type="term" value="F:3'-5' exonuclease activity"/>
    <property type="evidence" value="ECO:0007669"/>
    <property type="project" value="TreeGrafter"/>
</dbReference>
<evidence type="ECO:0000259" key="1">
    <source>
        <dbReference type="SMART" id="SM00479"/>
    </source>
</evidence>
<accession>U2WTS9</accession>
<reference evidence="2 3" key="1">
    <citation type="journal article" date="2014" name="FEMS Microbiol. Ecol.">
        <title>Genomic differentiation among two strains of the PS1 clade isolated from geographically separated marine habitats.</title>
        <authorList>
            <person name="Jimenez-Infante F."/>
            <person name="Ngugi D.K."/>
            <person name="Alam I."/>
            <person name="Rashid M."/>
            <person name="Baalawi W."/>
            <person name="Kamau A.A."/>
            <person name="Bajic V.B."/>
            <person name="Stingl U."/>
        </authorList>
    </citation>
    <scope>NUCLEOTIDE SEQUENCE [LARGE SCALE GENOMIC DNA]</scope>
    <source>
        <strain evidence="2 3">RS24</strain>
    </source>
</reference>
<dbReference type="GO" id="GO:0003676">
    <property type="term" value="F:nucleic acid binding"/>
    <property type="evidence" value="ECO:0007669"/>
    <property type="project" value="InterPro"/>
</dbReference>
<organism evidence="2 3">
    <name type="scientific">Candidatus Micropelagius thuwalensis</name>
    <dbReference type="NCBI Taxonomy" id="1397666"/>
    <lineage>
        <taxon>Bacteria</taxon>
        <taxon>Pseudomonadati</taxon>
        <taxon>Pseudomonadota</taxon>
        <taxon>Alphaproteobacteria</taxon>
        <taxon>PS1 clade</taxon>
        <taxon>Candidatus Micropelagius</taxon>
    </lineage>
</organism>
<dbReference type="Gene3D" id="3.30.420.10">
    <property type="entry name" value="Ribonuclease H-like superfamily/Ribonuclease H"/>
    <property type="match status" value="1"/>
</dbReference>
<dbReference type="InterPro" id="IPR036397">
    <property type="entry name" value="RNaseH_sf"/>
</dbReference>
<dbReference type="GO" id="GO:0006259">
    <property type="term" value="P:DNA metabolic process"/>
    <property type="evidence" value="ECO:0007669"/>
    <property type="project" value="UniProtKB-ARBA"/>
</dbReference>
<keyword evidence="3" id="KW-1185">Reference proteome</keyword>
<evidence type="ECO:0000313" key="3">
    <source>
        <dbReference type="Proteomes" id="UP000016762"/>
    </source>
</evidence>
<keyword evidence="2" id="KW-0560">Oxidoreductase</keyword>
<dbReference type="InterPro" id="IPR012337">
    <property type="entry name" value="RNaseH-like_sf"/>
</dbReference>
<dbReference type="GO" id="GO:0008470">
    <property type="term" value="F:3-methylbutanoyl-CoA dehydrogenase activity"/>
    <property type="evidence" value="ECO:0007669"/>
    <property type="project" value="UniProtKB-EC"/>
</dbReference>
<dbReference type="PANTHER" id="PTHR30231">
    <property type="entry name" value="DNA POLYMERASE III SUBUNIT EPSILON"/>
    <property type="match status" value="1"/>
</dbReference>
<name>U2WTS9_9PROT</name>
<proteinExistence type="predicted"/>
<dbReference type="GO" id="GO:0005829">
    <property type="term" value="C:cytosol"/>
    <property type="evidence" value="ECO:0007669"/>
    <property type="project" value="TreeGrafter"/>
</dbReference>
<sequence>MKIVVIDFETANDHPSSACAIGITEIHDGKIISSEAHIIEPPTDIFRRSFTKIHGLKWKDCKGKPTFKDFYSENISRFENADFLAAHNAGFDRTVLFSTLLHFGICPPETPFINTLPIARKVLGIKSAPLDKVAKLLSVELNHHEAASDSKACAEIIVYALSNGFDISSAVMKPTIIEKPDKPPTWADHPEEMKEKYLYPWREFFIENGYLDKSYSDFQFRIRGFELNEAKGKEVDFTVEEILADQWVQELIRKLKEQ</sequence>
<evidence type="ECO:0000313" key="2">
    <source>
        <dbReference type="EMBL" id="ERL46933.1"/>
    </source>
</evidence>
<protein>
    <submittedName>
        <fullName evidence="2">Isovaleryl-CoA dehydrogenase protein</fullName>
        <ecNumber evidence="2">1.3.8.4</ecNumber>
    </submittedName>
</protein>
<dbReference type="SMART" id="SM00479">
    <property type="entry name" value="EXOIII"/>
    <property type="match status" value="1"/>
</dbReference>
<dbReference type="Pfam" id="PF00929">
    <property type="entry name" value="RNase_T"/>
    <property type="match status" value="1"/>
</dbReference>
<dbReference type="EMBL" id="AWXE01000003">
    <property type="protein sequence ID" value="ERL46933.1"/>
    <property type="molecule type" value="Genomic_DNA"/>
</dbReference>
<dbReference type="AlphaFoldDB" id="U2WTS9"/>
<dbReference type="Proteomes" id="UP000016762">
    <property type="component" value="Unassembled WGS sequence"/>
</dbReference>
<dbReference type="STRING" id="1397666.RS24_00854"/>